<feature type="domain" description="Large ribosomal subunit protein mL46 N-terminal" evidence="9">
    <location>
        <begin position="50"/>
        <end position="162"/>
    </location>
</feature>
<dbReference type="CDD" id="cd04661">
    <property type="entry name" value="NUDIX_MRP_L46"/>
    <property type="match status" value="1"/>
</dbReference>
<evidence type="ECO:0000256" key="7">
    <source>
        <dbReference type="ARBA" id="ARBA00035190"/>
    </source>
</evidence>
<evidence type="ECO:0000259" key="9">
    <source>
        <dbReference type="Pfam" id="PF11788"/>
    </source>
</evidence>
<keyword evidence="11" id="KW-1185">Reference proteome</keyword>
<accession>A0A316Z5Z6</accession>
<gene>
    <name evidence="10" type="ORF">FA09DRAFT_331278</name>
</gene>
<keyword evidence="4" id="KW-0689">Ribosomal protein</keyword>
<evidence type="ECO:0000256" key="8">
    <source>
        <dbReference type="SAM" id="MobiDB-lite"/>
    </source>
</evidence>
<proteinExistence type="inferred from homology"/>
<comment type="subcellular location">
    <subcellularLocation>
        <location evidence="1">Mitochondrion</location>
    </subcellularLocation>
</comment>
<comment type="similarity">
    <text evidence="2">Belongs to the mitochondrion-specific ribosomal protein mL46 family.</text>
</comment>
<evidence type="ECO:0000256" key="6">
    <source>
        <dbReference type="ARBA" id="ARBA00023274"/>
    </source>
</evidence>
<dbReference type="Pfam" id="PF11788">
    <property type="entry name" value="MRP-L46"/>
    <property type="match status" value="1"/>
</dbReference>
<keyword evidence="3" id="KW-0809">Transit peptide</keyword>
<organism evidence="10 11">
    <name type="scientific">Tilletiopsis washingtonensis</name>
    <dbReference type="NCBI Taxonomy" id="58919"/>
    <lineage>
        <taxon>Eukaryota</taxon>
        <taxon>Fungi</taxon>
        <taxon>Dikarya</taxon>
        <taxon>Basidiomycota</taxon>
        <taxon>Ustilaginomycotina</taxon>
        <taxon>Exobasidiomycetes</taxon>
        <taxon>Entylomatales</taxon>
        <taxon>Entylomatales incertae sedis</taxon>
        <taxon>Tilletiopsis</taxon>
    </lineage>
</organism>
<evidence type="ECO:0000256" key="3">
    <source>
        <dbReference type="ARBA" id="ARBA00022946"/>
    </source>
</evidence>
<dbReference type="EMBL" id="KZ819299">
    <property type="protein sequence ID" value="PWN96382.1"/>
    <property type="molecule type" value="Genomic_DNA"/>
</dbReference>
<evidence type="ECO:0000256" key="2">
    <source>
        <dbReference type="ARBA" id="ARBA00009070"/>
    </source>
</evidence>
<dbReference type="AlphaFoldDB" id="A0A316Z5Z6"/>
<dbReference type="InterPro" id="IPR021757">
    <property type="entry name" value="Ribosomal_mL46_N"/>
</dbReference>
<dbReference type="RefSeq" id="XP_025596661.1">
    <property type="nucleotide sequence ID" value="XM_025742953.1"/>
</dbReference>
<reference evidence="10 11" key="1">
    <citation type="journal article" date="2018" name="Mol. Biol. Evol.">
        <title>Broad Genomic Sampling Reveals a Smut Pathogenic Ancestry of the Fungal Clade Ustilaginomycotina.</title>
        <authorList>
            <person name="Kijpornyongpan T."/>
            <person name="Mondo S.J."/>
            <person name="Barry K."/>
            <person name="Sandor L."/>
            <person name="Lee J."/>
            <person name="Lipzen A."/>
            <person name="Pangilinan J."/>
            <person name="LaButti K."/>
            <person name="Hainaut M."/>
            <person name="Henrissat B."/>
            <person name="Grigoriev I.V."/>
            <person name="Spatafora J.W."/>
            <person name="Aime M.C."/>
        </authorList>
    </citation>
    <scope>NUCLEOTIDE SEQUENCE [LARGE SCALE GENOMIC DNA]</scope>
    <source>
        <strain evidence="10 11">MCA 4186</strain>
    </source>
</reference>
<dbReference type="InterPro" id="IPR033650">
    <property type="entry name" value="Ribosomal_mL46_NUDIX"/>
</dbReference>
<evidence type="ECO:0000313" key="10">
    <source>
        <dbReference type="EMBL" id="PWN96382.1"/>
    </source>
</evidence>
<dbReference type="Gene3D" id="3.90.79.10">
    <property type="entry name" value="Nucleoside Triphosphate Pyrophosphohydrolase"/>
    <property type="match status" value="1"/>
</dbReference>
<dbReference type="OrthoDB" id="414075at2759"/>
<dbReference type="GO" id="GO:0005762">
    <property type="term" value="C:mitochondrial large ribosomal subunit"/>
    <property type="evidence" value="ECO:0007669"/>
    <property type="project" value="TreeGrafter"/>
</dbReference>
<sequence length="287" mass="31033">MAHLAGTSASALAGSSRSASALVRRAFGSAPRSFCSSSVRAQASPAASSSLSTALLLSRPPTILREPSAFEAAYFTYNAKVARALAQPFPKDFYFQKGSAAEQRFDDEEKARAAALAPQTHAEAGKGGNAKAEPPQPSAPTTTTSEHEADLYATSPRRTEADEHNDTTSLQRALDKTLFLLIKDTQGRWRFPTTPLRGDEEPLHRVAPRAVHEPLGEDMDIWLVSNLPIAVLPSGAEKTYFLRAHILAGQASSSTKAEYAWLTRAEVEERLKGDSAYFEGTRELLSE</sequence>
<dbReference type="PANTHER" id="PTHR13124:SF12">
    <property type="entry name" value="LARGE RIBOSOMAL SUBUNIT PROTEIN ML46"/>
    <property type="match status" value="1"/>
</dbReference>
<dbReference type="GO" id="GO:0003735">
    <property type="term" value="F:structural constituent of ribosome"/>
    <property type="evidence" value="ECO:0007669"/>
    <property type="project" value="InterPro"/>
</dbReference>
<dbReference type="Proteomes" id="UP000245946">
    <property type="component" value="Unassembled WGS sequence"/>
</dbReference>
<dbReference type="STRING" id="58919.A0A316Z5Z6"/>
<keyword evidence="5" id="KW-0496">Mitochondrion</keyword>
<dbReference type="GeneID" id="37270497"/>
<keyword evidence="6" id="KW-0687">Ribonucleoprotein</keyword>
<evidence type="ECO:0000256" key="1">
    <source>
        <dbReference type="ARBA" id="ARBA00004173"/>
    </source>
</evidence>
<feature type="region of interest" description="Disordered" evidence="8">
    <location>
        <begin position="105"/>
        <end position="149"/>
    </location>
</feature>
<feature type="compositionally biased region" description="Low complexity" evidence="8">
    <location>
        <begin position="129"/>
        <end position="144"/>
    </location>
</feature>
<evidence type="ECO:0000256" key="5">
    <source>
        <dbReference type="ARBA" id="ARBA00023128"/>
    </source>
</evidence>
<evidence type="ECO:0000313" key="11">
    <source>
        <dbReference type="Proteomes" id="UP000245946"/>
    </source>
</evidence>
<evidence type="ECO:0000256" key="4">
    <source>
        <dbReference type="ARBA" id="ARBA00022980"/>
    </source>
</evidence>
<name>A0A316Z5Z6_9BASI</name>
<protein>
    <recommendedName>
        <fullName evidence="7">Large ribosomal subunit protein mL46</fullName>
    </recommendedName>
</protein>
<dbReference type="InterPro" id="IPR040008">
    <property type="entry name" value="Ribosomal_mL46"/>
</dbReference>
<dbReference type="PANTHER" id="PTHR13124">
    <property type="entry name" value="39S RIBOSOMAL PROTEIN L46, MITOCHONDRIAL PRECURSOR-RELATED"/>
    <property type="match status" value="1"/>
</dbReference>